<feature type="compositionally biased region" description="Basic and acidic residues" evidence="1">
    <location>
        <begin position="1"/>
        <end position="24"/>
    </location>
</feature>
<gene>
    <name evidence="2" type="ORF">QSP1433_LOCUS8831</name>
</gene>
<name>A0A7S2WFG1_9STRA</name>
<evidence type="ECO:0000313" key="2">
    <source>
        <dbReference type="EMBL" id="CAD9685514.1"/>
    </source>
</evidence>
<reference evidence="2" key="1">
    <citation type="submission" date="2021-01" db="EMBL/GenBank/DDBJ databases">
        <authorList>
            <person name="Corre E."/>
            <person name="Pelletier E."/>
            <person name="Niang G."/>
            <person name="Scheremetjew M."/>
            <person name="Finn R."/>
            <person name="Kale V."/>
            <person name="Holt S."/>
            <person name="Cochrane G."/>
            <person name="Meng A."/>
            <person name="Brown T."/>
            <person name="Cohen L."/>
        </authorList>
    </citation>
    <scope>NUCLEOTIDE SEQUENCE</scope>
    <source>
        <strain evidence="2">NY070348D</strain>
    </source>
</reference>
<protein>
    <submittedName>
        <fullName evidence="2">Uncharacterized protein</fullName>
    </submittedName>
</protein>
<dbReference type="AlphaFoldDB" id="A0A7S2WFG1"/>
<evidence type="ECO:0000256" key="1">
    <source>
        <dbReference type="SAM" id="MobiDB-lite"/>
    </source>
</evidence>
<proteinExistence type="predicted"/>
<dbReference type="EMBL" id="HBHK01014063">
    <property type="protein sequence ID" value="CAD9685514.1"/>
    <property type="molecule type" value="Transcribed_RNA"/>
</dbReference>
<organism evidence="2">
    <name type="scientific">Mucochytrium quahogii</name>
    <dbReference type="NCBI Taxonomy" id="96639"/>
    <lineage>
        <taxon>Eukaryota</taxon>
        <taxon>Sar</taxon>
        <taxon>Stramenopiles</taxon>
        <taxon>Bigyra</taxon>
        <taxon>Labyrinthulomycetes</taxon>
        <taxon>Thraustochytrida</taxon>
        <taxon>Thraustochytriidae</taxon>
        <taxon>Mucochytrium</taxon>
    </lineage>
</organism>
<sequence>MQDLDAKQQEDKGVQEETANKKENPNNSDSDSDEEGGPSPTSGRFTEEEKQKLFSLITDDPDLLRAFLHQLTKRKWGGKSWMNEIAKRFNALVKNKRKHDAVRHHLKLRKNRNGSGCEDEDCIISLLRHTISCFKKETCSKCFQLHRLRVKMGFASCGLKHCSFCDSSKPHVLSPYDPRELLASLSSNKVASDQNTGGLHLGPTSLAGFHELQQQQQLQNKLRELEQQRLFSNLVQQQQLSKLMEASVSPRNRAFSDQNIADFPIAMQSMLVANAAMQAGNEKTDHEKLIAASKPPQRTNGDEIGNQQQLHQLRMLNSLLPQQHVNPLYFPPSSLSSVMPFNNGSFDSASSPSTLLAKRQLQACIEAANKRAKQ</sequence>
<accession>A0A7S2WFG1</accession>
<feature type="region of interest" description="Disordered" evidence="1">
    <location>
        <begin position="1"/>
        <end position="46"/>
    </location>
</feature>